<evidence type="ECO:0000313" key="3">
    <source>
        <dbReference type="Proteomes" id="UP001610444"/>
    </source>
</evidence>
<dbReference type="RefSeq" id="XP_070905147.1">
    <property type="nucleotide sequence ID" value="XM_071038370.1"/>
</dbReference>
<keyword evidence="3" id="KW-1185">Reference proteome</keyword>
<organism evidence="2 3">
    <name type="scientific">Aspergillus pseudodeflectus</name>
    <dbReference type="NCBI Taxonomy" id="176178"/>
    <lineage>
        <taxon>Eukaryota</taxon>
        <taxon>Fungi</taxon>
        <taxon>Dikarya</taxon>
        <taxon>Ascomycota</taxon>
        <taxon>Pezizomycotina</taxon>
        <taxon>Eurotiomycetes</taxon>
        <taxon>Eurotiomycetidae</taxon>
        <taxon>Eurotiales</taxon>
        <taxon>Aspergillaceae</taxon>
        <taxon>Aspergillus</taxon>
        <taxon>Aspergillus subgen. Nidulantes</taxon>
    </lineage>
</organism>
<feature type="compositionally biased region" description="Polar residues" evidence="1">
    <location>
        <begin position="12"/>
        <end position="28"/>
    </location>
</feature>
<name>A0ABR4L7T9_9EURO</name>
<gene>
    <name evidence="2" type="ORF">BJX68DRAFT_225331</name>
</gene>
<dbReference type="GeneID" id="98153534"/>
<dbReference type="EMBL" id="JBFXLR010000002">
    <property type="protein sequence ID" value="KAL2860456.1"/>
    <property type="molecule type" value="Genomic_DNA"/>
</dbReference>
<evidence type="ECO:0000256" key="1">
    <source>
        <dbReference type="SAM" id="MobiDB-lite"/>
    </source>
</evidence>
<proteinExistence type="predicted"/>
<reference evidence="2 3" key="1">
    <citation type="submission" date="2024-07" db="EMBL/GenBank/DDBJ databases">
        <title>Section-level genome sequencing and comparative genomics of Aspergillus sections Usti and Cavernicolus.</title>
        <authorList>
            <consortium name="Lawrence Berkeley National Laboratory"/>
            <person name="Nybo J.L."/>
            <person name="Vesth T.C."/>
            <person name="Theobald S."/>
            <person name="Frisvad J.C."/>
            <person name="Larsen T.O."/>
            <person name="Kjaerboelling I."/>
            <person name="Rothschild-Mancinelli K."/>
            <person name="Lyhne E.K."/>
            <person name="Kogle M.E."/>
            <person name="Barry K."/>
            <person name="Clum A."/>
            <person name="Na H."/>
            <person name="Ledsgaard L."/>
            <person name="Lin J."/>
            <person name="Lipzen A."/>
            <person name="Kuo A."/>
            <person name="Riley R."/>
            <person name="Mondo S."/>
            <person name="LaButti K."/>
            <person name="Haridas S."/>
            <person name="Pangalinan J."/>
            <person name="Salamov A.A."/>
            <person name="Simmons B.A."/>
            <person name="Magnuson J.K."/>
            <person name="Chen J."/>
            <person name="Drula E."/>
            <person name="Henrissat B."/>
            <person name="Wiebenga A."/>
            <person name="Lubbers R.J."/>
            <person name="Gomes A.C."/>
            <person name="Macurrencykelacurrency M.R."/>
            <person name="Stajich J."/>
            <person name="Grigoriev I.V."/>
            <person name="Mortensen U.H."/>
            <person name="De vries R.P."/>
            <person name="Baker S.E."/>
            <person name="Andersen M.R."/>
        </authorList>
    </citation>
    <scope>NUCLEOTIDE SEQUENCE [LARGE SCALE GENOMIC DNA]</scope>
    <source>
        <strain evidence="2 3">CBS 756.74</strain>
    </source>
</reference>
<evidence type="ECO:0000313" key="2">
    <source>
        <dbReference type="EMBL" id="KAL2860456.1"/>
    </source>
</evidence>
<sequence length="78" mass="8533">MEDLPAVRAAASPTTTMQFPSSHFQHSILSPPFSPSDPVEVELDLTSVSDSTMICLFQIRQARTSTMKTFDLHPQPGA</sequence>
<accession>A0ABR4L7T9</accession>
<feature type="region of interest" description="Disordered" evidence="1">
    <location>
        <begin position="1"/>
        <end position="31"/>
    </location>
</feature>
<comment type="caution">
    <text evidence="2">The sequence shown here is derived from an EMBL/GenBank/DDBJ whole genome shotgun (WGS) entry which is preliminary data.</text>
</comment>
<dbReference type="Proteomes" id="UP001610444">
    <property type="component" value="Unassembled WGS sequence"/>
</dbReference>
<protein>
    <submittedName>
        <fullName evidence="2">Uncharacterized protein</fullName>
    </submittedName>
</protein>